<proteinExistence type="predicted"/>
<protein>
    <submittedName>
        <fullName evidence="1">Uncharacterized protein</fullName>
    </submittedName>
</protein>
<dbReference type="EMBL" id="JAAAID010000159">
    <property type="protein sequence ID" value="KAG0021426.1"/>
    <property type="molecule type" value="Genomic_DNA"/>
</dbReference>
<reference evidence="1" key="1">
    <citation type="journal article" date="2020" name="Fungal Divers.">
        <title>Resolving the Mortierellaceae phylogeny through synthesis of multi-gene phylogenetics and phylogenomics.</title>
        <authorList>
            <person name="Vandepol N."/>
            <person name="Liber J."/>
            <person name="Desiro A."/>
            <person name="Na H."/>
            <person name="Kennedy M."/>
            <person name="Barry K."/>
            <person name="Grigoriev I.V."/>
            <person name="Miller A.N."/>
            <person name="O'Donnell K."/>
            <person name="Stajich J.E."/>
            <person name="Bonito G."/>
        </authorList>
    </citation>
    <scope>NUCLEOTIDE SEQUENCE</scope>
    <source>
        <strain evidence="1">NRRL 2769</strain>
    </source>
</reference>
<organism evidence="1 2">
    <name type="scientific">Entomortierella chlamydospora</name>
    <dbReference type="NCBI Taxonomy" id="101097"/>
    <lineage>
        <taxon>Eukaryota</taxon>
        <taxon>Fungi</taxon>
        <taxon>Fungi incertae sedis</taxon>
        <taxon>Mucoromycota</taxon>
        <taxon>Mortierellomycotina</taxon>
        <taxon>Mortierellomycetes</taxon>
        <taxon>Mortierellales</taxon>
        <taxon>Mortierellaceae</taxon>
        <taxon>Entomortierella</taxon>
    </lineage>
</organism>
<comment type="caution">
    <text evidence="1">The sequence shown here is derived from an EMBL/GenBank/DDBJ whole genome shotgun (WGS) entry which is preliminary data.</text>
</comment>
<evidence type="ECO:0000313" key="1">
    <source>
        <dbReference type="EMBL" id="KAG0021426.1"/>
    </source>
</evidence>
<dbReference type="AlphaFoldDB" id="A0A9P6N182"/>
<name>A0A9P6N182_9FUNG</name>
<evidence type="ECO:0000313" key="2">
    <source>
        <dbReference type="Proteomes" id="UP000703661"/>
    </source>
</evidence>
<dbReference type="Proteomes" id="UP000703661">
    <property type="component" value="Unassembled WGS sequence"/>
</dbReference>
<keyword evidence="2" id="KW-1185">Reference proteome</keyword>
<sequence length="72" mass="8031">MYYGKKVGKQVLNKDSVTEILLAHYNSNLAPLPDEELAIAQLTNAYTDFIPGVLSYSIADEILGLPKTEDWM</sequence>
<gene>
    <name evidence="1" type="ORF">BGZ80_002394</name>
</gene>
<accession>A0A9P6N182</accession>